<feature type="non-terminal residue" evidence="10">
    <location>
        <position position="1"/>
    </location>
</feature>
<dbReference type="CDD" id="cd15532">
    <property type="entry name" value="PHD2_CHD_II"/>
    <property type="match status" value="1"/>
</dbReference>
<dbReference type="InterPro" id="IPR013083">
    <property type="entry name" value="Znf_RING/FYVE/PHD"/>
</dbReference>
<dbReference type="InterPro" id="IPR018501">
    <property type="entry name" value="DDT_dom"/>
</dbReference>
<dbReference type="SMART" id="SM00249">
    <property type="entry name" value="PHD"/>
    <property type="match status" value="1"/>
</dbReference>
<evidence type="ECO:0000313" key="11">
    <source>
        <dbReference type="Proteomes" id="UP000728185"/>
    </source>
</evidence>
<sequence>MSIPPAGAGEGGWSARTGAAALPKKRTKIVFLNPTEISNWDDLKSTNEQTHIDETDLLQYEQMLQNQPRKSLSANVASSAKGNSEPSYKKKRKQKSSRNPSKKRTVDPSQPWLQDTDSEEEDIGLEDELDDDEYFRRLEEEKFREDEEEARRKKELSEARALARIRGSACAKKGRAPPATRTGEASDSESFSEFGEGTFSSVGGSRADADEFDNPRSLYTHDEEEEEVMFDDETVGRKNSRSLLDDLPPPPSPADKSLEASTSGPNQVKSACDITLAQIAPTDPHTLRMLAIDPVRLRFCSPPLHLPSSSNDLVCPSEYLMDAFSIHEILIRYGYLLRLSPFKIEDFLAALISNENSVLLAEVHVSLLRALLREDEATGTWMYSIDSKDSVNLGYYLLDRYNWPYLLATYLSCIKSTESSARAAASSSSFLSTAAAGPGGAAAATDSILTAVLFPEDLIPLDSNYPFVPIRQRVAVLRGLVNLFLGSGPVRGDQLRDGFLTHEDHCRVCQQSGEVLCCDGCTAVFHLGCLDPPLTTVPPANWVCPVCAKKQVPGVYECLTEEERARKLHRKEPLGSDRAGRTYWYIGRRILV</sequence>
<gene>
    <name evidence="10" type="ORF">FBUS_11855</name>
</gene>
<dbReference type="Pfam" id="PF00628">
    <property type="entry name" value="PHD"/>
    <property type="match status" value="1"/>
</dbReference>
<dbReference type="PANTHER" id="PTHR45975:SF2">
    <property type="entry name" value="NUCLEOSOME-REMODELING FACTOR SUBUNIT BPTF"/>
    <property type="match status" value="1"/>
</dbReference>
<dbReference type="PROSITE" id="PS50016">
    <property type="entry name" value="ZF_PHD_2"/>
    <property type="match status" value="1"/>
</dbReference>
<keyword evidence="4" id="KW-0862">Zinc</keyword>
<evidence type="ECO:0000256" key="7">
    <source>
        <dbReference type="SAM" id="MobiDB-lite"/>
    </source>
</evidence>
<feature type="region of interest" description="Disordered" evidence="7">
    <location>
        <begin position="1"/>
        <end position="26"/>
    </location>
</feature>
<dbReference type="Gene3D" id="3.30.40.10">
    <property type="entry name" value="Zinc/RING finger domain, C3HC4 (zinc finger)"/>
    <property type="match status" value="1"/>
</dbReference>
<name>A0A8E0VH40_9TREM</name>
<dbReference type="Proteomes" id="UP000728185">
    <property type="component" value="Unassembled WGS sequence"/>
</dbReference>
<feature type="domain" description="PHD-type" evidence="8">
    <location>
        <begin position="503"/>
        <end position="550"/>
    </location>
</feature>
<evidence type="ECO:0000259" key="8">
    <source>
        <dbReference type="PROSITE" id="PS50016"/>
    </source>
</evidence>
<comment type="subcellular location">
    <subcellularLocation>
        <location evidence="1">Nucleus</location>
    </subcellularLocation>
</comment>
<feature type="domain" description="DDT" evidence="9">
    <location>
        <begin position="317"/>
        <end position="377"/>
    </location>
</feature>
<organism evidence="10 11">
    <name type="scientific">Fasciolopsis buskii</name>
    <dbReference type="NCBI Taxonomy" id="27845"/>
    <lineage>
        <taxon>Eukaryota</taxon>
        <taxon>Metazoa</taxon>
        <taxon>Spiralia</taxon>
        <taxon>Lophotrochozoa</taxon>
        <taxon>Platyhelminthes</taxon>
        <taxon>Trematoda</taxon>
        <taxon>Digenea</taxon>
        <taxon>Plagiorchiida</taxon>
        <taxon>Echinostomata</taxon>
        <taxon>Echinostomatoidea</taxon>
        <taxon>Fasciolidae</taxon>
        <taxon>Fasciolopsis</taxon>
    </lineage>
</organism>
<keyword evidence="3 6" id="KW-0863">Zinc-finger</keyword>
<feature type="compositionally biased region" description="Polar residues" evidence="7">
    <location>
        <begin position="65"/>
        <end position="86"/>
    </location>
</feature>
<protein>
    <submittedName>
        <fullName evidence="10">Bromodomain PHD finger transcription factor</fullName>
    </submittedName>
</protein>
<feature type="compositionally biased region" description="Acidic residues" evidence="7">
    <location>
        <begin position="116"/>
        <end position="133"/>
    </location>
</feature>
<dbReference type="SUPFAM" id="SSF57903">
    <property type="entry name" value="FYVE/PHD zinc finger"/>
    <property type="match status" value="1"/>
</dbReference>
<feature type="compositionally biased region" description="Basic residues" evidence="7">
    <location>
        <begin position="89"/>
        <end position="103"/>
    </location>
</feature>
<dbReference type="InterPro" id="IPR001965">
    <property type="entry name" value="Znf_PHD"/>
</dbReference>
<feature type="region of interest" description="Disordered" evidence="7">
    <location>
        <begin position="65"/>
        <end position="266"/>
    </location>
</feature>
<reference evidence="10" key="1">
    <citation type="submission" date="2019-05" db="EMBL/GenBank/DDBJ databases">
        <title>Annotation for the trematode Fasciolopsis buski.</title>
        <authorList>
            <person name="Choi Y.-J."/>
        </authorList>
    </citation>
    <scope>NUCLEOTIDE SEQUENCE</scope>
    <source>
        <strain evidence="10">HT</strain>
        <tissue evidence="10">Whole worm</tissue>
    </source>
</reference>
<dbReference type="EMBL" id="LUCM01008899">
    <property type="protein sequence ID" value="KAA0187733.1"/>
    <property type="molecule type" value="Genomic_DNA"/>
</dbReference>
<dbReference type="InterPro" id="IPR011011">
    <property type="entry name" value="Znf_FYVE_PHD"/>
</dbReference>
<dbReference type="PROSITE" id="PS50827">
    <property type="entry name" value="DDT"/>
    <property type="match status" value="1"/>
</dbReference>
<evidence type="ECO:0000256" key="3">
    <source>
        <dbReference type="ARBA" id="ARBA00022771"/>
    </source>
</evidence>
<dbReference type="GO" id="GO:0006357">
    <property type="term" value="P:regulation of transcription by RNA polymerase II"/>
    <property type="evidence" value="ECO:0007669"/>
    <property type="project" value="InterPro"/>
</dbReference>
<evidence type="ECO:0000256" key="2">
    <source>
        <dbReference type="ARBA" id="ARBA00022723"/>
    </source>
</evidence>
<dbReference type="GO" id="GO:0000978">
    <property type="term" value="F:RNA polymerase II cis-regulatory region sequence-specific DNA binding"/>
    <property type="evidence" value="ECO:0007669"/>
    <property type="project" value="TreeGrafter"/>
</dbReference>
<keyword evidence="2" id="KW-0479">Metal-binding</keyword>
<accession>A0A8E0VH40</accession>
<dbReference type="InterPro" id="IPR038028">
    <property type="entry name" value="BPTF"/>
</dbReference>
<dbReference type="GO" id="GO:0008270">
    <property type="term" value="F:zinc ion binding"/>
    <property type="evidence" value="ECO:0007669"/>
    <property type="project" value="UniProtKB-KW"/>
</dbReference>
<dbReference type="SMART" id="SM00571">
    <property type="entry name" value="DDT"/>
    <property type="match status" value="1"/>
</dbReference>
<evidence type="ECO:0000256" key="1">
    <source>
        <dbReference type="ARBA" id="ARBA00004123"/>
    </source>
</evidence>
<proteinExistence type="predicted"/>
<dbReference type="InterPro" id="IPR019786">
    <property type="entry name" value="Zinc_finger_PHD-type_CS"/>
</dbReference>
<keyword evidence="5" id="KW-0539">Nucleus</keyword>
<comment type="caution">
    <text evidence="10">The sequence shown here is derived from an EMBL/GenBank/DDBJ whole genome shotgun (WGS) entry which is preliminary data.</text>
</comment>
<evidence type="ECO:0000256" key="4">
    <source>
        <dbReference type="ARBA" id="ARBA00022833"/>
    </source>
</evidence>
<dbReference type="AlphaFoldDB" id="A0A8E0VH40"/>
<evidence type="ECO:0000256" key="5">
    <source>
        <dbReference type="ARBA" id="ARBA00023242"/>
    </source>
</evidence>
<dbReference type="OrthoDB" id="784962at2759"/>
<dbReference type="PROSITE" id="PS01359">
    <property type="entry name" value="ZF_PHD_1"/>
    <property type="match status" value="1"/>
</dbReference>
<dbReference type="PANTHER" id="PTHR45975">
    <property type="entry name" value="NUCLEOSOME-REMODELING FACTOR SUBUNIT BPTF"/>
    <property type="match status" value="1"/>
</dbReference>
<evidence type="ECO:0000259" key="9">
    <source>
        <dbReference type="PROSITE" id="PS50827"/>
    </source>
</evidence>
<dbReference type="InterPro" id="IPR019787">
    <property type="entry name" value="Znf_PHD-finger"/>
</dbReference>
<dbReference type="Pfam" id="PF02791">
    <property type="entry name" value="DDT"/>
    <property type="match status" value="1"/>
</dbReference>
<keyword evidence="11" id="KW-1185">Reference proteome</keyword>
<evidence type="ECO:0000313" key="10">
    <source>
        <dbReference type="EMBL" id="KAA0187733.1"/>
    </source>
</evidence>
<dbReference type="GO" id="GO:0016589">
    <property type="term" value="C:NURF complex"/>
    <property type="evidence" value="ECO:0007669"/>
    <property type="project" value="InterPro"/>
</dbReference>
<evidence type="ECO:0000256" key="6">
    <source>
        <dbReference type="PROSITE-ProRule" id="PRU00146"/>
    </source>
</evidence>
<feature type="compositionally biased region" description="Acidic residues" evidence="7">
    <location>
        <begin position="222"/>
        <end position="233"/>
    </location>
</feature>
<feature type="compositionally biased region" description="Low complexity" evidence="7">
    <location>
        <begin position="183"/>
        <end position="205"/>
    </location>
</feature>
<feature type="compositionally biased region" description="Basic and acidic residues" evidence="7">
    <location>
        <begin position="134"/>
        <end position="158"/>
    </location>
</feature>